<dbReference type="RefSeq" id="WP_380050746.1">
    <property type="nucleotide sequence ID" value="NZ_JBHLTC010000029.1"/>
</dbReference>
<sequence>MSLRERPWPDRAATLPAAVLGFLEFVHTTAVNKLVGLREEQARATPLPTSPLMSPLGLIKHLTAVQRQHIQVHIGGSRLPLLWSHDDHGFDFRLEPDDSITTVVAAYDEEWLRSQQTLAEVDWSSFVEVYGQQVRVERLLTDVLQESARHLGHLDILRELIDGTTGE</sequence>
<comment type="caution">
    <text evidence="1">The sequence shown here is derived from an EMBL/GenBank/DDBJ whole genome shotgun (WGS) entry which is preliminary data.</text>
</comment>
<evidence type="ECO:0000313" key="2">
    <source>
        <dbReference type="Proteomes" id="UP001589890"/>
    </source>
</evidence>
<accession>A0ABV6QQ61</accession>
<organism evidence="1 2">
    <name type="scientific">Kribbella deserti</name>
    <dbReference type="NCBI Taxonomy" id="1926257"/>
    <lineage>
        <taxon>Bacteria</taxon>
        <taxon>Bacillati</taxon>
        <taxon>Actinomycetota</taxon>
        <taxon>Actinomycetes</taxon>
        <taxon>Propionibacteriales</taxon>
        <taxon>Kribbellaceae</taxon>
        <taxon>Kribbella</taxon>
    </lineage>
</organism>
<reference evidence="1 2" key="1">
    <citation type="submission" date="2024-09" db="EMBL/GenBank/DDBJ databases">
        <authorList>
            <person name="Sun Q."/>
            <person name="Mori K."/>
        </authorList>
    </citation>
    <scope>NUCLEOTIDE SEQUENCE [LARGE SCALE GENOMIC DNA]</scope>
    <source>
        <strain evidence="1 2">CGMCC 1.15906</strain>
    </source>
</reference>
<evidence type="ECO:0000313" key="1">
    <source>
        <dbReference type="EMBL" id="MFC0626764.1"/>
    </source>
</evidence>
<dbReference type="Proteomes" id="UP001589890">
    <property type="component" value="Unassembled WGS sequence"/>
</dbReference>
<dbReference type="InterPro" id="IPR034660">
    <property type="entry name" value="DinB/YfiT-like"/>
</dbReference>
<protein>
    <submittedName>
        <fullName evidence="1">DUF664 domain-containing protein</fullName>
    </submittedName>
</protein>
<gene>
    <name evidence="1" type="ORF">ACFFGN_21970</name>
</gene>
<dbReference type="Gene3D" id="1.20.120.450">
    <property type="entry name" value="dinb family like domain"/>
    <property type="match status" value="1"/>
</dbReference>
<dbReference type="InterPro" id="IPR007061">
    <property type="entry name" value="MST-like"/>
</dbReference>
<keyword evidence="2" id="KW-1185">Reference proteome</keyword>
<dbReference type="EMBL" id="JBHLTC010000029">
    <property type="protein sequence ID" value="MFC0626764.1"/>
    <property type="molecule type" value="Genomic_DNA"/>
</dbReference>
<name>A0ABV6QQ61_9ACTN</name>
<dbReference type="SUPFAM" id="SSF109854">
    <property type="entry name" value="DinB/YfiT-like putative metalloenzymes"/>
    <property type="match status" value="1"/>
</dbReference>
<dbReference type="Pfam" id="PF04978">
    <property type="entry name" value="MST"/>
    <property type="match status" value="1"/>
</dbReference>
<proteinExistence type="predicted"/>